<keyword evidence="3" id="KW-1185">Reference proteome</keyword>
<dbReference type="Proteomes" id="UP000183015">
    <property type="component" value="Unassembled WGS sequence"/>
</dbReference>
<dbReference type="eggNOG" id="COG3209">
    <property type="taxonomic scope" value="Bacteria"/>
</dbReference>
<evidence type="ECO:0008006" key="4">
    <source>
        <dbReference type="Google" id="ProtNLM"/>
    </source>
</evidence>
<proteinExistence type="predicted"/>
<gene>
    <name evidence="2" type="ORF">SAMN05414137_1012</name>
</gene>
<dbReference type="STRING" id="235985.SAMN05414137_1012"/>
<dbReference type="AlphaFoldDB" id="A0A1H7EZC9"/>
<accession>A0A1H7EZC9</accession>
<dbReference type="OrthoDB" id="3439746at2"/>
<evidence type="ECO:0000313" key="3">
    <source>
        <dbReference type="Proteomes" id="UP000183015"/>
    </source>
</evidence>
<protein>
    <recommendedName>
        <fullName evidence="4">Fibronectin type-III domain-containing protein</fullName>
    </recommendedName>
</protein>
<evidence type="ECO:0000313" key="2">
    <source>
        <dbReference type="EMBL" id="SEK19211.1"/>
    </source>
</evidence>
<reference evidence="3" key="1">
    <citation type="submission" date="2016-10" db="EMBL/GenBank/DDBJ databases">
        <authorList>
            <person name="Varghese N."/>
        </authorList>
    </citation>
    <scope>NUCLEOTIDE SEQUENCE [LARGE SCALE GENOMIC DNA]</scope>
    <source>
        <strain evidence="3">DSM 45096 / BCRC 16803 / CGMCC 4.1857 / CIP 109030 / JCM 12277 / KCTC 19219 / NBRC 100920 / 33214</strain>
    </source>
</reference>
<dbReference type="RefSeq" id="WP_042461448.1">
    <property type="nucleotide sequence ID" value="NZ_BBPN01000090.1"/>
</dbReference>
<feature type="chain" id="PRO_5010314881" description="Fibronectin type-III domain-containing protein" evidence="1">
    <location>
        <begin position="39"/>
        <end position="473"/>
    </location>
</feature>
<organism evidence="2 3">
    <name type="scientific">Streptacidiphilus jiangxiensis</name>
    <dbReference type="NCBI Taxonomy" id="235985"/>
    <lineage>
        <taxon>Bacteria</taxon>
        <taxon>Bacillati</taxon>
        <taxon>Actinomycetota</taxon>
        <taxon>Actinomycetes</taxon>
        <taxon>Kitasatosporales</taxon>
        <taxon>Streptomycetaceae</taxon>
        <taxon>Streptacidiphilus</taxon>
    </lineage>
</organism>
<name>A0A1H7EZC9_STRJI</name>
<dbReference type="EMBL" id="FOAZ01000001">
    <property type="protein sequence ID" value="SEK19211.1"/>
    <property type="molecule type" value="Genomic_DNA"/>
</dbReference>
<sequence length="473" mass="49699">MSDTRKPKRPAPSARWRAGLVSLGALALALVGTGPAHADDGTATTPTDLFNGYQHCSTDASAPTFLWGGEGVFVEGVAQGTPPSNPTGSGFMGVQYRAWPVSDPTQVTTVSNSYATVGNEAGAVVPSTALTDGQTYVWQARTVSGASASDWSASCYFTVDNVRPDQPPTVTSPNYPPNVFNQGGSAVQFSFGANGVGDVAGYEYDWQQDLGVIGVPIGDHGIPQPTDPYSDPKHFARATTLGGSATASLIPPEGSGLYRLWVRSLDRAGNPSDETSYMFFVKYDGPTATPLVPKVQFDKVTPFRLSPNPGVQAISPVVSYTLQTFGASGQQTTQVKAAGDGSAEVNLTLDGAYGDFFYVSSTSANGWISSSYWWTTGPVDTSPTVSSDIYAENGSSGGSGVPGTFTFAPKVKGVASYTYSFNWGTPTTVKAIAGGSAQISWTPPQSGWYDLEVYATTKDGIQLAPYDYYFTVN</sequence>
<keyword evidence="1" id="KW-0732">Signal</keyword>
<feature type="signal peptide" evidence="1">
    <location>
        <begin position="1"/>
        <end position="38"/>
    </location>
</feature>
<evidence type="ECO:0000256" key="1">
    <source>
        <dbReference type="SAM" id="SignalP"/>
    </source>
</evidence>